<keyword evidence="1" id="KW-0479">Metal-binding</keyword>
<dbReference type="GO" id="GO:0016740">
    <property type="term" value="F:transferase activity"/>
    <property type="evidence" value="ECO:0007669"/>
    <property type="project" value="UniProtKB-KW"/>
</dbReference>
<dbReference type="Gene3D" id="3.40.720.10">
    <property type="entry name" value="Alkaline Phosphatase, subunit A"/>
    <property type="match status" value="1"/>
</dbReference>
<name>A0A844HHN1_9RHOB</name>
<dbReference type="GO" id="GO:0046872">
    <property type="term" value="F:metal ion binding"/>
    <property type="evidence" value="ECO:0007669"/>
    <property type="project" value="UniProtKB-KW"/>
</dbReference>
<evidence type="ECO:0000259" key="3">
    <source>
        <dbReference type="Pfam" id="PF00884"/>
    </source>
</evidence>
<evidence type="ECO:0000256" key="2">
    <source>
        <dbReference type="ARBA" id="ARBA00022801"/>
    </source>
</evidence>
<evidence type="ECO:0000256" key="1">
    <source>
        <dbReference type="ARBA" id="ARBA00022723"/>
    </source>
</evidence>
<dbReference type="AlphaFoldDB" id="A0A844HHN1"/>
<dbReference type="PANTHER" id="PTHR45953:SF1">
    <property type="entry name" value="IDURONATE 2-SULFATASE"/>
    <property type="match status" value="1"/>
</dbReference>
<dbReference type="RefSeq" id="WP_155039352.1">
    <property type="nucleotide sequence ID" value="NZ_JBHGCD010000003.1"/>
</dbReference>
<evidence type="ECO:0000313" key="5">
    <source>
        <dbReference type="Proteomes" id="UP000449846"/>
    </source>
</evidence>
<dbReference type="InterPro" id="IPR017850">
    <property type="entry name" value="Alkaline_phosphatase_core_sf"/>
</dbReference>
<dbReference type="GO" id="GO:0008484">
    <property type="term" value="F:sulfuric ester hydrolase activity"/>
    <property type="evidence" value="ECO:0007669"/>
    <property type="project" value="TreeGrafter"/>
</dbReference>
<reference evidence="4 5" key="1">
    <citation type="submission" date="2019-11" db="EMBL/GenBank/DDBJ databases">
        <authorList>
            <person name="Dong K."/>
        </authorList>
    </citation>
    <scope>NUCLEOTIDE SEQUENCE [LARGE SCALE GENOMIC DNA]</scope>
    <source>
        <strain evidence="4 5">NBRC 112902</strain>
    </source>
</reference>
<gene>
    <name evidence="4" type="ORF">GL300_09310</name>
</gene>
<dbReference type="SUPFAM" id="SSF53649">
    <property type="entry name" value="Alkaline phosphatase-like"/>
    <property type="match status" value="1"/>
</dbReference>
<sequence length="473" mass="51936">MSAPHLVVIMADQLRHDLIGPEHTPHIAELAGESTVFPNAYCASPLCVPSRGAFFTGRYPNQTGCLINPWVPEDAAHGMVAEGTPNLYGLLAGRWDGHHVGKQHLCYDPPLERRGGGIHWQTLEDTYAPALAARGHAPPGGPDFRADLPEQVGGRRTWLGSGSTPATGCYQPGFDSFFDGHILNGALSAIDGRDRAKPLFLSAMFLAPHPPFHIPEPWYSMVRDIQMPRNVGRWSPGQSPLQLYNMTGIIGTRYSRDDWREVWRVYAGLVRLLDHCVGQIVARLKAQGIYDDTAILLTSDHGEMLGSHRLFQKMCMYEEAIRTPVVLKLPKGGGQGIDPRLVGHIDVLPTLCEVLNLSPPAGLPGLSLLHDTPPRPVFVQYDGNGALGNASRAVIRGTDKLIVDSFKDERFFELYDLARDPQEEHNLIATQPARAAALLALLGDHMRATGDHMALDQGDLDRFRHEHGMQAAD</sequence>
<dbReference type="GO" id="GO:0005737">
    <property type="term" value="C:cytoplasm"/>
    <property type="evidence" value="ECO:0007669"/>
    <property type="project" value="TreeGrafter"/>
</dbReference>
<organism evidence="4 5">
    <name type="scientific">Paracoccus litorisediminis</name>
    <dbReference type="NCBI Taxonomy" id="2006130"/>
    <lineage>
        <taxon>Bacteria</taxon>
        <taxon>Pseudomonadati</taxon>
        <taxon>Pseudomonadota</taxon>
        <taxon>Alphaproteobacteria</taxon>
        <taxon>Rhodobacterales</taxon>
        <taxon>Paracoccaceae</taxon>
        <taxon>Paracoccus</taxon>
    </lineage>
</organism>
<dbReference type="PANTHER" id="PTHR45953">
    <property type="entry name" value="IDURONATE 2-SULFATASE"/>
    <property type="match status" value="1"/>
</dbReference>
<dbReference type="EMBL" id="WMIG01000003">
    <property type="protein sequence ID" value="MTH59410.1"/>
    <property type="molecule type" value="Genomic_DNA"/>
</dbReference>
<comment type="caution">
    <text evidence="4">The sequence shown here is derived from an EMBL/GenBank/DDBJ whole genome shotgun (WGS) entry which is preliminary data.</text>
</comment>
<dbReference type="Pfam" id="PF00884">
    <property type="entry name" value="Sulfatase"/>
    <property type="match status" value="1"/>
</dbReference>
<protein>
    <submittedName>
        <fullName evidence="4">Sulfatase-like hydrolase/transferase</fullName>
    </submittedName>
</protein>
<proteinExistence type="predicted"/>
<feature type="domain" description="Sulfatase N-terminal" evidence="3">
    <location>
        <begin position="4"/>
        <end position="356"/>
    </location>
</feature>
<evidence type="ECO:0000313" key="4">
    <source>
        <dbReference type="EMBL" id="MTH59410.1"/>
    </source>
</evidence>
<dbReference type="InterPro" id="IPR000917">
    <property type="entry name" value="Sulfatase_N"/>
</dbReference>
<keyword evidence="2 4" id="KW-0378">Hydrolase</keyword>
<dbReference type="OrthoDB" id="9795675at2"/>
<accession>A0A844HHN1</accession>
<keyword evidence="4" id="KW-0808">Transferase</keyword>
<keyword evidence="5" id="KW-1185">Reference proteome</keyword>
<dbReference type="Proteomes" id="UP000449846">
    <property type="component" value="Unassembled WGS sequence"/>
</dbReference>